<dbReference type="Gene3D" id="1.10.1220.10">
    <property type="entry name" value="Met repressor-like"/>
    <property type="match status" value="1"/>
</dbReference>
<dbReference type="InterPro" id="IPR010985">
    <property type="entry name" value="Ribbon_hlx_hlx"/>
</dbReference>
<dbReference type="InterPro" id="IPR013321">
    <property type="entry name" value="Arc_rbn_hlx_hlx"/>
</dbReference>
<organism evidence="2 3">
    <name type="scientific">Photorhabdus cinerea</name>
    <dbReference type="NCBI Taxonomy" id="471575"/>
    <lineage>
        <taxon>Bacteria</taxon>
        <taxon>Pseudomonadati</taxon>
        <taxon>Pseudomonadota</taxon>
        <taxon>Gammaproteobacteria</taxon>
        <taxon>Enterobacterales</taxon>
        <taxon>Morganellaceae</taxon>
        <taxon>Photorhabdus</taxon>
    </lineage>
</organism>
<keyword evidence="3" id="KW-1185">Reference proteome</keyword>
<sequence>MRRDPQINIRLPQDLKDAVQNMASDNKRSVNAEIVAILLDAVRKHELSNQSQSSSETQLKTINCLYEREILEEIAKLAAENAVKLERNEKGKK</sequence>
<reference evidence="2 3" key="1">
    <citation type="submission" date="2018-02" db="EMBL/GenBank/DDBJ databases">
        <authorList>
            <person name="Machado R.A."/>
        </authorList>
    </citation>
    <scope>NUCLEOTIDE SEQUENCE [LARGE SCALE GENOMIC DNA]</scope>
    <source>
        <strain evidence="2 3">DSM 19724</strain>
    </source>
</reference>
<dbReference type="RefSeq" id="WP_166310781.1">
    <property type="nucleotide sequence ID" value="NZ_CAWPIB010000065.1"/>
</dbReference>
<dbReference type="Proteomes" id="UP000591844">
    <property type="component" value="Unassembled WGS sequence"/>
</dbReference>
<dbReference type="AlphaFoldDB" id="A0A7X5QHZ2"/>
<evidence type="ECO:0000259" key="1">
    <source>
        <dbReference type="Pfam" id="PF03869"/>
    </source>
</evidence>
<feature type="domain" description="Arc-like DNA binding" evidence="1">
    <location>
        <begin position="1"/>
        <end position="44"/>
    </location>
</feature>
<name>A0A7X5QHZ2_9GAMM</name>
<dbReference type="SUPFAM" id="SSF47598">
    <property type="entry name" value="Ribbon-helix-helix"/>
    <property type="match status" value="1"/>
</dbReference>
<dbReference type="InterPro" id="IPR005569">
    <property type="entry name" value="Arc_DNA-bd_dom"/>
</dbReference>
<evidence type="ECO:0000313" key="2">
    <source>
        <dbReference type="EMBL" id="NHB94691.1"/>
    </source>
</evidence>
<accession>A0A7X5QHZ2</accession>
<protein>
    <recommendedName>
        <fullName evidence="1">Arc-like DNA binding domain-containing protein</fullName>
    </recommendedName>
</protein>
<dbReference type="EMBL" id="PUJW01000065">
    <property type="protein sequence ID" value="NHB94691.1"/>
    <property type="molecule type" value="Genomic_DNA"/>
</dbReference>
<evidence type="ECO:0000313" key="3">
    <source>
        <dbReference type="Proteomes" id="UP000591844"/>
    </source>
</evidence>
<dbReference type="GO" id="GO:0043565">
    <property type="term" value="F:sequence-specific DNA binding"/>
    <property type="evidence" value="ECO:0007669"/>
    <property type="project" value="UniProtKB-ARBA"/>
</dbReference>
<dbReference type="Pfam" id="PF03869">
    <property type="entry name" value="Arc"/>
    <property type="match status" value="1"/>
</dbReference>
<comment type="caution">
    <text evidence="2">The sequence shown here is derived from an EMBL/GenBank/DDBJ whole genome shotgun (WGS) entry which is preliminary data.</text>
</comment>
<gene>
    <name evidence="2" type="ORF">C5469_22240</name>
</gene>
<proteinExistence type="predicted"/>
<dbReference type="GO" id="GO:0006355">
    <property type="term" value="P:regulation of DNA-templated transcription"/>
    <property type="evidence" value="ECO:0007669"/>
    <property type="project" value="InterPro"/>
</dbReference>